<protein>
    <recommendedName>
        <fullName evidence="1">Reverse transcriptase domain-containing protein</fullName>
    </recommendedName>
</protein>
<dbReference type="OrthoDB" id="6148559at2759"/>
<dbReference type="InterPro" id="IPR050951">
    <property type="entry name" value="Retrovirus_Pol_polyprotein"/>
</dbReference>
<sequence length="148" mass="16513">MDAVKRELERMENLGVRVNEPIEWCAGMVPVPKKNGQVRICVDLTRLNKSVQRERHQLPAVEQVLAQLNGAKVFSKLDANSGFWQISLAPESALLTTFITPFGRYCFHRLPFGITSASEHCNQRISDILTGAQGVVSMTDDILVFGKD</sequence>
<name>A0A1X7UAF0_AMPQE</name>
<accession>A0A1X7UAF0</accession>
<evidence type="ECO:0000313" key="2">
    <source>
        <dbReference type="EnsemblMetazoa" id="Aqu2.1.24628_001"/>
    </source>
</evidence>
<dbReference type="OMA" id="ICVHEES"/>
<dbReference type="Gene3D" id="3.30.70.270">
    <property type="match status" value="1"/>
</dbReference>
<dbReference type="InParanoid" id="A0A1X7UAF0"/>
<reference evidence="2" key="1">
    <citation type="submission" date="2017-05" db="UniProtKB">
        <authorList>
            <consortium name="EnsemblMetazoa"/>
        </authorList>
    </citation>
    <scope>IDENTIFICATION</scope>
</reference>
<organism evidence="2">
    <name type="scientific">Amphimedon queenslandica</name>
    <name type="common">Sponge</name>
    <dbReference type="NCBI Taxonomy" id="400682"/>
    <lineage>
        <taxon>Eukaryota</taxon>
        <taxon>Metazoa</taxon>
        <taxon>Porifera</taxon>
        <taxon>Demospongiae</taxon>
        <taxon>Heteroscleromorpha</taxon>
        <taxon>Haplosclerida</taxon>
        <taxon>Niphatidae</taxon>
        <taxon>Amphimedon</taxon>
    </lineage>
</organism>
<dbReference type="InterPro" id="IPR043502">
    <property type="entry name" value="DNA/RNA_pol_sf"/>
</dbReference>
<dbReference type="Pfam" id="PF00078">
    <property type="entry name" value="RVT_1"/>
    <property type="match status" value="1"/>
</dbReference>
<dbReference type="InterPro" id="IPR000477">
    <property type="entry name" value="RT_dom"/>
</dbReference>
<dbReference type="eggNOG" id="KOG0017">
    <property type="taxonomic scope" value="Eukaryota"/>
</dbReference>
<dbReference type="InterPro" id="IPR043128">
    <property type="entry name" value="Rev_trsase/Diguanyl_cyclase"/>
</dbReference>
<dbReference type="SUPFAM" id="SSF56672">
    <property type="entry name" value="DNA/RNA polymerases"/>
    <property type="match status" value="1"/>
</dbReference>
<evidence type="ECO:0000259" key="1">
    <source>
        <dbReference type="PROSITE" id="PS50878"/>
    </source>
</evidence>
<feature type="domain" description="Reverse transcriptase" evidence="1">
    <location>
        <begin position="12"/>
        <end position="148"/>
    </location>
</feature>
<dbReference type="AlphaFoldDB" id="A0A1X7UAF0"/>
<dbReference type="CDD" id="cd01647">
    <property type="entry name" value="RT_LTR"/>
    <property type="match status" value="1"/>
</dbReference>
<dbReference type="PROSITE" id="PS50878">
    <property type="entry name" value="RT_POL"/>
    <property type="match status" value="1"/>
</dbReference>
<dbReference type="PANTHER" id="PTHR37984">
    <property type="entry name" value="PROTEIN CBG26694"/>
    <property type="match status" value="1"/>
</dbReference>
<proteinExistence type="predicted"/>
<dbReference type="Gene3D" id="3.10.10.10">
    <property type="entry name" value="HIV Type 1 Reverse Transcriptase, subunit A, domain 1"/>
    <property type="match status" value="1"/>
</dbReference>
<dbReference type="PANTHER" id="PTHR37984:SF5">
    <property type="entry name" value="PROTEIN NYNRIN-LIKE"/>
    <property type="match status" value="1"/>
</dbReference>
<dbReference type="EnsemblMetazoa" id="Aqu2.1.24628_001">
    <property type="protein sequence ID" value="Aqu2.1.24628_001"/>
    <property type="gene ID" value="Aqu2.1.24628"/>
</dbReference>